<dbReference type="FunFam" id="3.30.1490.20:FF:000020">
    <property type="entry name" value="Protein lysine acetyltransferase"/>
    <property type="match status" value="1"/>
</dbReference>
<evidence type="ECO:0000313" key="8">
    <source>
        <dbReference type="Proteomes" id="UP000254889"/>
    </source>
</evidence>
<evidence type="ECO:0000256" key="4">
    <source>
        <dbReference type="ARBA" id="ARBA00022840"/>
    </source>
</evidence>
<dbReference type="OrthoDB" id="9807426at2"/>
<dbReference type="InterPro" id="IPR003781">
    <property type="entry name" value="CoA-bd"/>
</dbReference>
<accession>A0A346A117</accession>
<keyword evidence="2" id="KW-0436">Ligase</keyword>
<dbReference type="InterPro" id="IPR043938">
    <property type="entry name" value="Ligase_CoA_dom"/>
</dbReference>
<dbReference type="GO" id="GO:0016747">
    <property type="term" value="F:acyltransferase activity, transferring groups other than amino-acyl groups"/>
    <property type="evidence" value="ECO:0007669"/>
    <property type="project" value="InterPro"/>
</dbReference>
<keyword evidence="4" id="KW-0067">ATP-binding</keyword>
<protein>
    <submittedName>
        <fullName evidence="7">CoA-binding protein</fullName>
    </submittedName>
</protein>
<proteinExistence type="inferred from homology"/>
<evidence type="ECO:0000256" key="2">
    <source>
        <dbReference type="ARBA" id="ARBA00022598"/>
    </source>
</evidence>
<dbReference type="Gene3D" id="3.40.630.30">
    <property type="match status" value="1"/>
</dbReference>
<dbReference type="InterPro" id="IPR016102">
    <property type="entry name" value="Succinyl-CoA_synth-like"/>
</dbReference>
<dbReference type="RefSeq" id="WP_115693243.1">
    <property type="nucleotide sequence ID" value="NZ_CP031417.1"/>
</dbReference>
<comment type="similarity">
    <text evidence="5">In the N-terminal section; belongs to the acetate CoA ligase alpha subunit family.</text>
</comment>
<sequence length="890" mass="94222">MSIRNLDKMFHPRSIAVIGASERPGSVGSALMRNLTHAGFEGPILPVNPRAAAVHGIMAYKDVASLPLTPELAVLATPPDTIAPLIAELGARGTRAAVILTAGFAEGEARVGRERAAQLLAAARPHLLRVVGPNCLGIAVPGIGLNATFAPAPLLAGNIAFLSQSGAMATTVLDWALPRRIGFSAIVSMGDMSDVDFGDLLDYFALDDSTQAIIIYAEAVTQARKFMSAARRAARVKPVIVVKSGRAEEGARAATSHTGALAGADVVYDAAFRRAGMLRVNEVEELFDAAATLATMSPQPGNRLAIVTNGGGAGVLATDRLIEEGGKLASLSDTTIGKLNAVLPSTWSHANPIDIIGDADAARYSHAVEVMLQDPDSDALLVSYCPTSVGSSADAAKGLVDVLKKSDVQKKNVFACWMGDASVQEGRATLVAAKVPDFETPERAVRAFMYLVRYRQSQDLLLETPSSATASAEADTQRAHALIAQALADGREWLDPAEVSAFFACYGVRFARTEAVADAASAARLAAEIKAPVALKIRSRDITHKSDVGGVALDLATPQDVEAAAQAMNARVAKARPQAQLEGFIVQEMVHRPGAFELIAGVSTDVTFGPVILFGHGGTAVEILGDKSLELPPLNTALARAQIERTRIARLLKGYRDRPPADIEGVVNVLMQLSRIVADHAEVTEIDINPLLCDAQGVVGVDGRIRVRKAAGSAEARLAIRPYPQNLESEIKTPDGKAYVVRPIRPEDEPALSRFAAEVDTQDLWHSAFSLLRERSHETAARLSQIDYDREMTMLAWEGGRVAGLARSTADPDFDAAEAAAIIRADLRDKGLARQLLQAQLAAIAGQGVRRAVLVYPAKLARINAIAVELGFDVAPSPDDAAVLRATKKL</sequence>
<evidence type="ECO:0000256" key="5">
    <source>
        <dbReference type="ARBA" id="ARBA00060888"/>
    </source>
</evidence>
<evidence type="ECO:0000256" key="1">
    <source>
        <dbReference type="ARBA" id="ARBA00022532"/>
    </source>
</evidence>
<name>A0A346A117_9HYPH</name>
<dbReference type="InterPro" id="IPR051538">
    <property type="entry name" value="Acyl-CoA_Synth/Transferase"/>
</dbReference>
<dbReference type="Pfam" id="PF19045">
    <property type="entry name" value="Ligase_CoA_2"/>
    <property type="match status" value="1"/>
</dbReference>
<keyword evidence="1" id="KW-0816">Tricarboxylic acid cycle</keyword>
<dbReference type="InterPro" id="IPR036291">
    <property type="entry name" value="NAD(P)-bd_dom_sf"/>
</dbReference>
<dbReference type="GO" id="GO:0006099">
    <property type="term" value="P:tricarboxylic acid cycle"/>
    <property type="evidence" value="ECO:0007669"/>
    <property type="project" value="UniProtKB-KW"/>
</dbReference>
<dbReference type="SUPFAM" id="SSF56059">
    <property type="entry name" value="Glutathione synthetase ATP-binding domain-like"/>
    <property type="match status" value="1"/>
</dbReference>
<reference evidence="7 8" key="1">
    <citation type="submission" date="2018-07" db="EMBL/GenBank/DDBJ databases">
        <authorList>
            <person name="Quirk P.G."/>
            <person name="Krulwich T.A."/>
        </authorList>
    </citation>
    <scope>NUCLEOTIDE SEQUENCE [LARGE SCALE GENOMIC DNA]</scope>
    <source>
        <strain evidence="7 8">CC-BB4</strain>
    </source>
</reference>
<evidence type="ECO:0000313" key="7">
    <source>
        <dbReference type="EMBL" id="AXK82864.1"/>
    </source>
</evidence>
<dbReference type="AlphaFoldDB" id="A0A346A117"/>
<dbReference type="Pfam" id="PF13607">
    <property type="entry name" value="Succ_CoA_lig"/>
    <property type="match status" value="1"/>
</dbReference>
<dbReference type="SUPFAM" id="SSF51735">
    <property type="entry name" value="NAD(P)-binding Rossmann-fold domains"/>
    <property type="match status" value="1"/>
</dbReference>
<dbReference type="PANTHER" id="PTHR43334">
    <property type="entry name" value="ACETATE--COA LIGASE [ADP-FORMING]"/>
    <property type="match status" value="1"/>
</dbReference>
<dbReference type="Pfam" id="PF13380">
    <property type="entry name" value="CoA_binding_2"/>
    <property type="match status" value="1"/>
</dbReference>
<dbReference type="InterPro" id="IPR016181">
    <property type="entry name" value="Acyl_CoA_acyltransferase"/>
</dbReference>
<dbReference type="PROSITE" id="PS51186">
    <property type="entry name" value="GNAT"/>
    <property type="match status" value="1"/>
</dbReference>
<dbReference type="PANTHER" id="PTHR43334:SF1">
    <property type="entry name" value="3-HYDROXYPROPIONATE--COA LIGASE [ADP-FORMING]"/>
    <property type="match status" value="1"/>
</dbReference>
<dbReference type="GO" id="GO:0005524">
    <property type="term" value="F:ATP binding"/>
    <property type="evidence" value="ECO:0007669"/>
    <property type="project" value="UniProtKB-KW"/>
</dbReference>
<dbReference type="InterPro" id="IPR032875">
    <property type="entry name" value="Succ_CoA_lig_flav_dom"/>
</dbReference>
<dbReference type="SUPFAM" id="SSF52210">
    <property type="entry name" value="Succinyl-CoA synthetase domains"/>
    <property type="match status" value="2"/>
</dbReference>
<dbReference type="SMART" id="SM00881">
    <property type="entry name" value="CoA_binding"/>
    <property type="match status" value="1"/>
</dbReference>
<dbReference type="Gene3D" id="3.40.50.261">
    <property type="entry name" value="Succinyl-CoA synthetase domains"/>
    <property type="match status" value="2"/>
</dbReference>
<keyword evidence="3" id="KW-0547">Nucleotide-binding</keyword>
<organism evidence="7 8">
    <name type="scientific">Pseudolabrys taiwanensis</name>
    <dbReference type="NCBI Taxonomy" id="331696"/>
    <lineage>
        <taxon>Bacteria</taxon>
        <taxon>Pseudomonadati</taxon>
        <taxon>Pseudomonadota</taxon>
        <taxon>Alphaproteobacteria</taxon>
        <taxon>Hyphomicrobiales</taxon>
        <taxon>Xanthobacteraceae</taxon>
        <taxon>Pseudolabrys</taxon>
    </lineage>
</organism>
<dbReference type="Gene3D" id="3.30.470.20">
    <property type="entry name" value="ATP-grasp fold, B domain"/>
    <property type="match status" value="1"/>
</dbReference>
<dbReference type="GO" id="GO:0043758">
    <property type="term" value="F:acetate-CoA ligase (ADP-forming) activity"/>
    <property type="evidence" value="ECO:0007669"/>
    <property type="project" value="InterPro"/>
</dbReference>
<evidence type="ECO:0000256" key="3">
    <source>
        <dbReference type="ARBA" id="ARBA00022741"/>
    </source>
</evidence>
<gene>
    <name evidence="7" type="ORF">DW352_21460</name>
</gene>
<dbReference type="SUPFAM" id="SSF55729">
    <property type="entry name" value="Acyl-CoA N-acyltransferases (Nat)"/>
    <property type="match status" value="1"/>
</dbReference>
<dbReference type="KEGG" id="ptaw:DW352_21460"/>
<dbReference type="InterPro" id="IPR013815">
    <property type="entry name" value="ATP_grasp_subdomain_1"/>
</dbReference>
<keyword evidence="8" id="KW-1185">Reference proteome</keyword>
<dbReference type="InterPro" id="IPR000182">
    <property type="entry name" value="GNAT_dom"/>
</dbReference>
<dbReference type="EMBL" id="CP031417">
    <property type="protein sequence ID" value="AXK82864.1"/>
    <property type="molecule type" value="Genomic_DNA"/>
</dbReference>
<dbReference type="Pfam" id="PF00583">
    <property type="entry name" value="Acetyltransf_1"/>
    <property type="match status" value="1"/>
</dbReference>
<dbReference type="Proteomes" id="UP000254889">
    <property type="component" value="Chromosome"/>
</dbReference>
<feature type="domain" description="N-acetyltransferase" evidence="6">
    <location>
        <begin position="739"/>
        <end position="890"/>
    </location>
</feature>
<evidence type="ECO:0000259" key="6">
    <source>
        <dbReference type="PROSITE" id="PS51186"/>
    </source>
</evidence>
<dbReference type="Gene3D" id="3.40.50.720">
    <property type="entry name" value="NAD(P)-binding Rossmann-like Domain"/>
    <property type="match status" value="1"/>
</dbReference>
<dbReference type="Gene3D" id="3.30.1490.20">
    <property type="entry name" value="ATP-grasp fold, A domain"/>
    <property type="match status" value="1"/>
</dbReference>
<dbReference type="Pfam" id="PF13549">
    <property type="entry name" value="ATP-grasp_5"/>
    <property type="match status" value="1"/>
</dbReference>